<evidence type="ECO:0000313" key="2">
    <source>
        <dbReference type="Proteomes" id="UP000297245"/>
    </source>
</evidence>
<gene>
    <name evidence="1" type="ORF">K435DRAFT_852586</name>
</gene>
<protein>
    <recommendedName>
        <fullName evidence="3">Transcription factor domain-containing protein</fullName>
    </recommendedName>
</protein>
<evidence type="ECO:0000313" key="1">
    <source>
        <dbReference type="EMBL" id="THV02734.1"/>
    </source>
</evidence>
<evidence type="ECO:0008006" key="3">
    <source>
        <dbReference type="Google" id="ProtNLM"/>
    </source>
</evidence>
<organism evidence="1 2">
    <name type="scientific">Dendrothele bispora (strain CBS 962.96)</name>
    <dbReference type="NCBI Taxonomy" id="1314807"/>
    <lineage>
        <taxon>Eukaryota</taxon>
        <taxon>Fungi</taxon>
        <taxon>Dikarya</taxon>
        <taxon>Basidiomycota</taxon>
        <taxon>Agaricomycotina</taxon>
        <taxon>Agaricomycetes</taxon>
        <taxon>Agaricomycetidae</taxon>
        <taxon>Agaricales</taxon>
        <taxon>Agaricales incertae sedis</taxon>
        <taxon>Dendrothele</taxon>
    </lineage>
</organism>
<dbReference type="Proteomes" id="UP000297245">
    <property type="component" value="Unassembled WGS sequence"/>
</dbReference>
<reference evidence="1 2" key="1">
    <citation type="journal article" date="2019" name="Nat. Ecol. Evol.">
        <title>Megaphylogeny resolves global patterns of mushroom evolution.</title>
        <authorList>
            <person name="Varga T."/>
            <person name="Krizsan K."/>
            <person name="Foldi C."/>
            <person name="Dima B."/>
            <person name="Sanchez-Garcia M."/>
            <person name="Sanchez-Ramirez S."/>
            <person name="Szollosi G.J."/>
            <person name="Szarkandi J.G."/>
            <person name="Papp V."/>
            <person name="Albert L."/>
            <person name="Andreopoulos W."/>
            <person name="Angelini C."/>
            <person name="Antonin V."/>
            <person name="Barry K.W."/>
            <person name="Bougher N.L."/>
            <person name="Buchanan P."/>
            <person name="Buyck B."/>
            <person name="Bense V."/>
            <person name="Catcheside P."/>
            <person name="Chovatia M."/>
            <person name="Cooper J."/>
            <person name="Damon W."/>
            <person name="Desjardin D."/>
            <person name="Finy P."/>
            <person name="Geml J."/>
            <person name="Haridas S."/>
            <person name="Hughes K."/>
            <person name="Justo A."/>
            <person name="Karasinski D."/>
            <person name="Kautmanova I."/>
            <person name="Kiss B."/>
            <person name="Kocsube S."/>
            <person name="Kotiranta H."/>
            <person name="LaButti K.M."/>
            <person name="Lechner B.E."/>
            <person name="Liimatainen K."/>
            <person name="Lipzen A."/>
            <person name="Lukacs Z."/>
            <person name="Mihaltcheva S."/>
            <person name="Morgado L.N."/>
            <person name="Niskanen T."/>
            <person name="Noordeloos M.E."/>
            <person name="Ohm R.A."/>
            <person name="Ortiz-Santana B."/>
            <person name="Ovrebo C."/>
            <person name="Racz N."/>
            <person name="Riley R."/>
            <person name="Savchenko A."/>
            <person name="Shiryaev A."/>
            <person name="Soop K."/>
            <person name="Spirin V."/>
            <person name="Szebenyi C."/>
            <person name="Tomsovsky M."/>
            <person name="Tulloss R.E."/>
            <person name="Uehling J."/>
            <person name="Grigoriev I.V."/>
            <person name="Vagvolgyi C."/>
            <person name="Papp T."/>
            <person name="Martin F.M."/>
            <person name="Miettinen O."/>
            <person name="Hibbett D.S."/>
            <person name="Nagy L.G."/>
        </authorList>
    </citation>
    <scope>NUCLEOTIDE SEQUENCE [LARGE SCALE GENOMIC DNA]</scope>
    <source>
        <strain evidence="1 2">CBS 962.96</strain>
    </source>
</reference>
<accession>A0A4S8MKJ1</accession>
<dbReference type="OrthoDB" id="2017365at2759"/>
<keyword evidence="2" id="KW-1185">Reference proteome</keyword>
<dbReference type="EMBL" id="ML179074">
    <property type="protein sequence ID" value="THV02734.1"/>
    <property type="molecule type" value="Genomic_DNA"/>
</dbReference>
<name>A0A4S8MKJ1_DENBC</name>
<dbReference type="AlphaFoldDB" id="A0A4S8MKJ1"/>
<proteinExistence type="predicted"/>
<sequence>MENTATYNSFNVVGHGDDNLLYKTQEYEGTIYPCLNDTAHESAMADIQDTSVPVPEEVLDWEDLGSMFVRATLPDISLNSAPSSNILLGPDYYPTAEHLMSLRLLFLSHSQQLGLSLTQAKIDALRNGDLSGRVIHPVLVHVTHLWGCLLAHTDIENPSEEADHLQCVLNVLPSTVERDVVPCIQAYCLMAVYYYFRRQISIGREMLLKAIDAIQHHDLHLNERNQFTEMDPEGSINPVNPQHGTSFIASNLADEARNAILQLLYIDRTAEMLIKLPSLLPEELNSEFKELAMDVDLLSTTPNIPETRAVSIHLLCESQHAIAQYVPGITPLSSWFEEHSGIVSRLQYQLSQIKTMLANIALQISEWAHASEVALKQCAILCASGLGTIFGISPVINAEWQRQSIHFAMEVVSITTTFIEDDYMLLDPVISLCWNLIKNVLTKEQDKGPMYSGIFHHDNFQGITVLQQSTVKLQKFIPYT</sequence>